<reference evidence="1" key="2">
    <citation type="submission" date="2020-11" db="EMBL/GenBank/DDBJ databases">
        <authorList>
            <person name="McCartney M.A."/>
            <person name="Auch B."/>
            <person name="Kono T."/>
            <person name="Mallez S."/>
            <person name="Becker A."/>
            <person name="Gohl D.M."/>
            <person name="Silverstein K.A.T."/>
            <person name="Koren S."/>
            <person name="Bechman K.B."/>
            <person name="Herman A."/>
            <person name="Abrahante J.E."/>
            <person name="Garbe J."/>
        </authorList>
    </citation>
    <scope>NUCLEOTIDE SEQUENCE</scope>
    <source>
        <strain evidence="1">Duluth1</strain>
        <tissue evidence="1">Whole animal</tissue>
    </source>
</reference>
<protein>
    <submittedName>
        <fullName evidence="1">Uncharacterized protein</fullName>
    </submittedName>
</protein>
<accession>A0A9D4CSK1</accession>
<dbReference type="AlphaFoldDB" id="A0A9D4CSK1"/>
<keyword evidence="2" id="KW-1185">Reference proteome</keyword>
<evidence type="ECO:0000313" key="1">
    <source>
        <dbReference type="EMBL" id="KAH3730472.1"/>
    </source>
</evidence>
<reference evidence="1" key="1">
    <citation type="journal article" date="2019" name="bioRxiv">
        <title>The Genome of the Zebra Mussel, Dreissena polymorpha: A Resource for Invasive Species Research.</title>
        <authorList>
            <person name="McCartney M.A."/>
            <person name="Auch B."/>
            <person name="Kono T."/>
            <person name="Mallez S."/>
            <person name="Zhang Y."/>
            <person name="Obille A."/>
            <person name="Becker A."/>
            <person name="Abrahante J.E."/>
            <person name="Garbe J."/>
            <person name="Badalamenti J.P."/>
            <person name="Herman A."/>
            <person name="Mangelson H."/>
            <person name="Liachko I."/>
            <person name="Sullivan S."/>
            <person name="Sone E.D."/>
            <person name="Koren S."/>
            <person name="Silverstein K.A.T."/>
            <person name="Beckman K.B."/>
            <person name="Gohl D.M."/>
        </authorList>
    </citation>
    <scope>NUCLEOTIDE SEQUENCE</scope>
    <source>
        <strain evidence="1">Duluth1</strain>
        <tissue evidence="1">Whole animal</tissue>
    </source>
</reference>
<comment type="caution">
    <text evidence="1">The sequence shown here is derived from an EMBL/GenBank/DDBJ whole genome shotgun (WGS) entry which is preliminary data.</text>
</comment>
<organism evidence="1 2">
    <name type="scientific">Dreissena polymorpha</name>
    <name type="common">Zebra mussel</name>
    <name type="synonym">Mytilus polymorpha</name>
    <dbReference type="NCBI Taxonomy" id="45954"/>
    <lineage>
        <taxon>Eukaryota</taxon>
        <taxon>Metazoa</taxon>
        <taxon>Spiralia</taxon>
        <taxon>Lophotrochozoa</taxon>
        <taxon>Mollusca</taxon>
        <taxon>Bivalvia</taxon>
        <taxon>Autobranchia</taxon>
        <taxon>Heteroconchia</taxon>
        <taxon>Euheterodonta</taxon>
        <taxon>Imparidentia</taxon>
        <taxon>Neoheterodontei</taxon>
        <taxon>Myida</taxon>
        <taxon>Dreissenoidea</taxon>
        <taxon>Dreissenidae</taxon>
        <taxon>Dreissena</taxon>
    </lineage>
</organism>
<gene>
    <name evidence="1" type="ORF">DPMN_056460</name>
</gene>
<sequence length="71" mass="7726">MGIWCSTAFSGPGTISESELLYLPLLHLDLEPFPSPSCYIYHSFLWTLNHSRVLVVISTTASSGPGTIPES</sequence>
<proteinExistence type="predicted"/>
<name>A0A9D4CSK1_DREPO</name>
<evidence type="ECO:0000313" key="2">
    <source>
        <dbReference type="Proteomes" id="UP000828390"/>
    </source>
</evidence>
<dbReference type="Proteomes" id="UP000828390">
    <property type="component" value="Unassembled WGS sequence"/>
</dbReference>
<dbReference type="EMBL" id="JAIWYP010000012">
    <property type="protein sequence ID" value="KAH3730472.1"/>
    <property type="molecule type" value="Genomic_DNA"/>
</dbReference>